<comment type="subcellular location">
    <subcellularLocation>
        <location evidence="10">Cell membrane</location>
    </subcellularLocation>
    <subcellularLocation>
        <location evidence="1">Membrane</location>
    </subcellularLocation>
</comment>
<feature type="transmembrane region" description="Helical" evidence="10">
    <location>
        <begin position="29"/>
        <end position="48"/>
    </location>
</feature>
<organism evidence="12 13">
    <name type="scientific">Bacteroides eggerthii</name>
    <dbReference type="NCBI Taxonomy" id="28111"/>
    <lineage>
        <taxon>Bacteria</taxon>
        <taxon>Pseudomonadati</taxon>
        <taxon>Bacteroidota</taxon>
        <taxon>Bacteroidia</taxon>
        <taxon>Bacteroidales</taxon>
        <taxon>Bacteroidaceae</taxon>
        <taxon>Bacteroides</taxon>
    </lineage>
</organism>
<comment type="similarity">
    <text evidence="2 10">Belongs to the cation transport ATPase (P-type) (TC 3.A.3) family. Type IB subfamily.</text>
</comment>
<feature type="transmembrane region" description="Helical" evidence="10">
    <location>
        <begin position="90"/>
        <end position="118"/>
    </location>
</feature>
<dbReference type="NCBIfam" id="TIGR01494">
    <property type="entry name" value="ATPase_P-type"/>
    <property type="match status" value="1"/>
</dbReference>
<dbReference type="InterPro" id="IPR018303">
    <property type="entry name" value="ATPase_P-typ_P_site"/>
</dbReference>
<dbReference type="SUPFAM" id="SSF56784">
    <property type="entry name" value="HAD-like"/>
    <property type="match status" value="1"/>
</dbReference>
<evidence type="ECO:0000256" key="1">
    <source>
        <dbReference type="ARBA" id="ARBA00004370"/>
    </source>
</evidence>
<feature type="transmembrane region" description="Helical" evidence="10">
    <location>
        <begin position="592"/>
        <end position="614"/>
    </location>
</feature>
<dbReference type="Pfam" id="PF00702">
    <property type="entry name" value="Hydrolase"/>
    <property type="match status" value="1"/>
</dbReference>
<evidence type="ECO:0000256" key="10">
    <source>
        <dbReference type="RuleBase" id="RU362081"/>
    </source>
</evidence>
<dbReference type="SUPFAM" id="SSF81665">
    <property type="entry name" value="Calcium ATPase, transmembrane domain M"/>
    <property type="match status" value="1"/>
</dbReference>
<dbReference type="Gene3D" id="3.40.1110.10">
    <property type="entry name" value="Calcium-transporting ATPase, cytoplasmic domain N"/>
    <property type="match status" value="1"/>
</dbReference>
<dbReference type="SFLD" id="SFLDG00002">
    <property type="entry name" value="C1.7:_P-type_atpase_like"/>
    <property type="match status" value="1"/>
</dbReference>
<comment type="catalytic activity">
    <reaction evidence="9">
        <text>Zn(2+)(in) + ATP + H2O = Zn(2+)(out) + ADP + phosphate + H(+)</text>
        <dbReference type="Rhea" id="RHEA:20621"/>
        <dbReference type="ChEBI" id="CHEBI:15377"/>
        <dbReference type="ChEBI" id="CHEBI:15378"/>
        <dbReference type="ChEBI" id="CHEBI:29105"/>
        <dbReference type="ChEBI" id="CHEBI:30616"/>
        <dbReference type="ChEBI" id="CHEBI:43474"/>
        <dbReference type="ChEBI" id="CHEBI:456216"/>
        <dbReference type="EC" id="7.2.2.12"/>
    </reaction>
</comment>
<dbReference type="EC" id="7.2.2.12" evidence="8"/>
<proteinExistence type="inferred from homology"/>
<evidence type="ECO:0000259" key="11">
    <source>
        <dbReference type="Pfam" id="PF00122"/>
    </source>
</evidence>
<dbReference type="InterPro" id="IPR023214">
    <property type="entry name" value="HAD_sf"/>
</dbReference>
<keyword evidence="7 10" id="KW-0472">Membrane</keyword>
<dbReference type="PROSITE" id="PS00154">
    <property type="entry name" value="ATPASE_E1_E2"/>
    <property type="match status" value="1"/>
</dbReference>
<dbReference type="PRINTS" id="PR00119">
    <property type="entry name" value="CATATPASE"/>
</dbReference>
<evidence type="ECO:0000256" key="7">
    <source>
        <dbReference type="ARBA" id="ARBA00023136"/>
    </source>
</evidence>
<dbReference type="Gene3D" id="2.70.150.10">
    <property type="entry name" value="Calcium-transporting ATPase, cytoplasmic transduction domain A"/>
    <property type="match status" value="1"/>
</dbReference>
<evidence type="ECO:0000256" key="9">
    <source>
        <dbReference type="ARBA" id="ARBA00047308"/>
    </source>
</evidence>
<evidence type="ECO:0000256" key="3">
    <source>
        <dbReference type="ARBA" id="ARBA00022692"/>
    </source>
</evidence>
<comment type="caution">
    <text evidence="12">The sequence shown here is derived from an EMBL/GenBank/DDBJ whole genome shotgun (WGS) entry which is preliminary data.</text>
</comment>
<feature type="transmembrane region" description="Helical" evidence="10">
    <location>
        <begin position="620"/>
        <end position="639"/>
    </location>
</feature>
<dbReference type="InterPro" id="IPR023299">
    <property type="entry name" value="ATPase_P-typ_cyto_dom_N"/>
</dbReference>
<evidence type="ECO:0000313" key="13">
    <source>
        <dbReference type="Proteomes" id="UP001228403"/>
    </source>
</evidence>
<dbReference type="InterPro" id="IPR027256">
    <property type="entry name" value="P-typ_ATPase_IB"/>
</dbReference>
<dbReference type="SUPFAM" id="SSF81653">
    <property type="entry name" value="Calcium ATPase, transduction domain A"/>
    <property type="match status" value="1"/>
</dbReference>
<dbReference type="Proteomes" id="UP001228403">
    <property type="component" value="Unassembled WGS sequence"/>
</dbReference>
<feature type="transmembrane region" description="Helical" evidence="10">
    <location>
        <begin position="60"/>
        <end position="78"/>
    </location>
</feature>
<accession>A0ABT7U1D6</accession>
<dbReference type="InterPro" id="IPR023298">
    <property type="entry name" value="ATPase_P-typ_TM_dom_sf"/>
</dbReference>
<dbReference type="EMBL" id="JAUDCF010000001">
    <property type="protein sequence ID" value="MDM8144335.1"/>
    <property type="molecule type" value="Genomic_DNA"/>
</dbReference>
<dbReference type="InterPro" id="IPR036412">
    <property type="entry name" value="HAD-like_sf"/>
</dbReference>
<dbReference type="SFLD" id="SFLDF00027">
    <property type="entry name" value="p-type_atpase"/>
    <property type="match status" value="1"/>
</dbReference>
<keyword evidence="13" id="KW-1185">Reference proteome</keyword>
<dbReference type="Pfam" id="PF00122">
    <property type="entry name" value="E1-E2_ATPase"/>
    <property type="match status" value="1"/>
</dbReference>
<feature type="domain" description="P-type ATPase A" evidence="11">
    <location>
        <begin position="140"/>
        <end position="239"/>
    </location>
</feature>
<feature type="transmembrane region" description="Helical" evidence="10">
    <location>
        <begin position="259"/>
        <end position="279"/>
    </location>
</feature>
<dbReference type="InterPro" id="IPR044492">
    <property type="entry name" value="P_typ_ATPase_HD_dom"/>
</dbReference>
<evidence type="ECO:0000256" key="6">
    <source>
        <dbReference type="ARBA" id="ARBA00022989"/>
    </source>
</evidence>
<evidence type="ECO:0000256" key="8">
    <source>
        <dbReference type="ARBA" id="ARBA00039097"/>
    </source>
</evidence>
<keyword evidence="5" id="KW-1278">Translocase</keyword>
<dbReference type="InterPro" id="IPR051014">
    <property type="entry name" value="Cation_Transport_ATPase_IB"/>
</dbReference>
<evidence type="ECO:0000313" key="12">
    <source>
        <dbReference type="EMBL" id="MDM8144335.1"/>
    </source>
</evidence>
<keyword evidence="10" id="KW-1003">Cell membrane</keyword>
<dbReference type="NCBIfam" id="TIGR01525">
    <property type="entry name" value="ATPase-IB_hvy"/>
    <property type="match status" value="1"/>
</dbReference>
<keyword evidence="10" id="KW-0067">ATP-binding</keyword>
<dbReference type="Gene3D" id="3.40.50.1000">
    <property type="entry name" value="HAD superfamily/HAD-like"/>
    <property type="match status" value="1"/>
</dbReference>
<dbReference type="InterPro" id="IPR008250">
    <property type="entry name" value="ATPase_P-typ_transduc_dom_A_sf"/>
</dbReference>
<dbReference type="InterPro" id="IPR059000">
    <property type="entry name" value="ATPase_P-type_domA"/>
</dbReference>
<keyword evidence="3 10" id="KW-0812">Transmembrane</keyword>
<evidence type="ECO:0000256" key="2">
    <source>
        <dbReference type="ARBA" id="ARBA00006024"/>
    </source>
</evidence>
<keyword evidence="10" id="KW-0547">Nucleotide-binding</keyword>
<name>A0ABT7U1D6_9BACE</name>
<gene>
    <name evidence="12" type="ORF">QUW02_00040</name>
</gene>
<feature type="transmembrane region" description="Helical" evidence="10">
    <location>
        <begin position="291"/>
        <end position="312"/>
    </location>
</feature>
<reference evidence="13" key="1">
    <citation type="submission" date="2023-07" db="EMBL/GenBank/DDBJ databases">
        <title>Identification and characterization of horizontal gene transfer across gut microbiota members of farm animals based on homology search.</title>
        <authorList>
            <person name="Schwarzerova J."/>
            <person name="Nykrynova M."/>
            <person name="Jureckova K."/>
            <person name="Cejkova D."/>
            <person name="Rychlik I."/>
        </authorList>
    </citation>
    <scope>NUCLEOTIDE SEQUENCE [LARGE SCALE GENOMIC DNA]</scope>
    <source>
        <strain evidence="13">ET4</strain>
    </source>
</reference>
<keyword evidence="4 10" id="KW-0479">Metal-binding</keyword>
<keyword evidence="6 10" id="KW-1133">Transmembrane helix</keyword>
<evidence type="ECO:0000256" key="5">
    <source>
        <dbReference type="ARBA" id="ARBA00022967"/>
    </source>
</evidence>
<evidence type="ECO:0000256" key="4">
    <source>
        <dbReference type="ARBA" id="ARBA00022723"/>
    </source>
</evidence>
<dbReference type="InterPro" id="IPR001757">
    <property type="entry name" value="P_typ_ATPase"/>
</dbReference>
<dbReference type="PANTHER" id="PTHR48085">
    <property type="entry name" value="CADMIUM/ZINC-TRANSPORTING ATPASE HMA2-RELATED"/>
    <property type="match status" value="1"/>
</dbReference>
<dbReference type="NCBIfam" id="TIGR01512">
    <property type="entry name" value="ATPase-IB2_Cd"/>
    <property type="match status" value="1"/>
</dbReference>
<dbReference type="PANTHER" id="PTHR48085:SF5">
    <property type="entry name" value="CADMIUM_ZINC-TRANSPORTING ATPASE HMA4-RELATED"/>
    <property type="match status" value="1"/>
</dbReference>
<protein>
    <recommendedName>
        <fullName evidence="8">P-type Zn(2+) transporter</fullName>
        <ecNumber evidence="8">7.2.2.12</ecNumber>
    </recommendedName>
</protein>
<dbReference type="SFLD" id="SFLDS00003">
    <property type="entry name" value="Haloacid_Dehalogenase"/>
    <property type="match status" value="1"/>
</dbReference>
<sequence length="645" mass="71130">MKPHDHEECCCSGGCSCHSHHDHHEGHGLQAWLPVLITALLFGGGLITEHLFAQVLPARILYALAYLPVGWPVWKHAWNGMRHGDWFNEFVLMALATIGAFCIGEFAEAVAVMLFYTIGEEFQERAVRQAQSHIDSLLDMKEQQVEVFRNGAWTHDLPEQIQVNETIRLHAGNQIPLDGILLSDKGRFNTAALTGESVPQSKHRGDALLAGMINEEHVIEMQVTHRYEDSARARILELVREARSRKSATELMIRRLARVYTPTVFVLALLIAVLPPLFLADAQITDWIYRALIFLVISCPCALVISIPLAYFSGIGAASRQGILFKGASFMDRFPHLKAIVFDKTGTLTYGDFTVLETHLEPGAPDNALSLACSLEQLSSHPVAHAITKYGKEQRLTLLPAEQVCEMAGKGLTGIVDGHTLEMGNAHLLTTHHLPVPEEAARRIETVIYLLIDGTYAGYFLIADRIKEDAARTIQQLKQAGIGQTVMLSGDKQQLAEKVGKEIGIDRIYGDLLPEDKVKHIERIKAETQDEMAYVGDGINDTPSLALSSIGIAMGKNGSEAAIETADVILQTDHPERIVTALRISQATRRIVWQNIILALGVKLAVLLLGAFGVANMWEAVFADVGVALLAVLNSIRLLRMRFDQ</sequence>